<evidence type="ECO:0000256" key="7">
    <source>
        <dbReference type="RuleBase" id="RU003869"/>
    </source>
</evidence>
<dbReference type="FunFam" id="3.90.930.12:FF:000001">
    <property type="entry name" value="50S ribosomal protein L6"/>
    <property type="match status" value="1"/>
</dbReference>
<keyword evidence="5 6" id="KW-0687">Ribonucleoprotein</keyword>
<comment type="subunit">
    <text evidence="6">Part of the 50S ribosomal subunit.</text>
</comment>
<accession>A0A523UWW2</accession>
<dbReference type="InterPro" id="IPR020040">
    <property type="entry name" value="Ribosomal_uL6_a/b-dom"/>
</dbReference>
<reference evidence="10 11" key="1">
    <citation type="submission" date="2019-03" db="EMBL/GenBank/DDBJ databases">
        <title>Metabolic potential of uncultured bacteria and archaea associated with petroleum seepage in deep-sea sediments.</title>
        <authorList>
            <person name="Dong X."/>
            <person name="Hubert C."/>
        </authorList>
    </citation>
    <scope>NUCLEOTIDE SEQUENCE [LARGE SCALE GENOMIC DNA]</scope>
    <source>
        <strain evidence="10">E44_bin18</strain>
    </source>
</reference>
<dbReference type="PIRSF" id="PIRSF002162">
    <property type="entry name" value="Ribosomal_L6"/>
    <property type="match status" value="1"/>
</dbReference>
<evidence type="ECO:0000313" key="10">
    <source>
        <dbReference type="EMBL" id="TET47016.1"/>
    </source>
</evidence>
<feature type="domain" description="Large ribosomal subunit protein uL6 alpha-beta" evidence="9">
    <location>
        <begin position="91"/>
        <end position="174"/>
    </location>
</feature>
<keyword evidence="2 6" id="KW-0699">rRNA-binding</keyword>
<dbReference type="Pfam" id="PF00347">
    <property type="entry name" value="Ribosomal_L6"/>
    <property type="match status" value="2"/>
</dbReference>
<keyword evidence="3 6" id="KW-0694">RNA-binding</keyword>
<evidence type="ECO:0000256" key="3">
    <source>
        <dbReference type="ARBA" id="ARBA00022884"/>
    </source>
</evidence>
<dbReference type="GO" id="GO:0019843">
    <property type="term" value="F:rRNA binding"/>
    <property type="evidence" value="ECO:0007669"/>
    <property type="project" value="UniProtKB-UniRule"/>
</dbReference>
<dbReference type="HAMAP" id="MF_01365_B">
    <property type="entry name" value="Ribosomal_uL6_B"/>
    <property type="match status" value="1"/>
</dbReference>
<comment type="similarity">
    <text evidence="1 6 7">Belongs to the universal ribosomal protein uL6 family.</text>
</comment>
<dbReference type="FunFam" id="3.90.930.12:FF:000002">
    <property type="entry name" value="50S ribosomal protein L6"/>
    <property type="match status" value="1"/>
</dbReference>
<comment type="caution">
    <text evidence="10">The sequence shown here is derived from an EMBL/GenBank/DDBJ whole genome shotgun (WGS) entry which is preliminary data.</text>
</comment>
<organism evidence="10 11">
    <name type="scientific">candidate division TA06 bacterium</name>
    <dbReference type="NCBI Taxonomy" id="2250710"/>
    <lineage>
        <taxon>Bacteria</taxon>
        <taxon>Bacteria division TA06</taxon>
    </lineage>
</organism>
<evidence type="ECO:0000256" key="5">
    <source>
        <dbReference type="ARBA" id="ARBA00023274"/>
    </source>
</evidence>
<dbReference type="InterPro" id="IPR000702">
    <property type="entry name" value="Ribosomal_uL6-like"/>
</dbReference>
<dbReference type="EMBL" id="SOJN01000036">
    <property type="protein sequence ID" value="TET47016.1"/>
    <property type="molecule type" value="Genomic_DNA"/>
</dbReference>
<feature type="domain" description="Large ribosomal subunit protein uL6 alpha-beta" evidence="9">
    <location>
        <begin position="11"/>
        <end position="82"/>
    </location>
</feature>
<dbReference type="Gene3D" id="3.90.930.12">
    <property type="entry name" value="Ribosomal protein L6, alpha-beta domain"/>
    <property type="match status" value="2"/>
</dbReference>
<dbReference type="GO" id="GO:0022625">
    <property type="term" value="C:cytosolic large ribosomal subunit"/>
    <property type="evidence" value="ECO:0007669"/>
    <property type="project" value="UniProtKB-UniRule"/>
</dbReference>
<proteinExistence type="inferred from homology"/>
<gene>
    <name evidence="6" type="primary">rplF</name>
    <name evidence="10" type="ORF">E3J62_02605</name>
</gene>
<evidence type="ECO:0000256" key="2">
    <source>
        <dbReference type="ARBA" id="ARBA00022730"/>
    </source>
</evidence>
<dbReference type="InterPro" id="IPR036789">
    <property type="entry name" value="Ribosomal_uL6-like_a/b-dom_sf"/>
</dbReference>
<evidence type="ECO:0000256" key="8">
    <source>
        <dbReference type="RuleBase" id="RU003870"/>
    </source>
</evidence>
<dbReference type="PANTHER" id="PTHR11655:SF14">
    <property type="entry name" value="LARGE RIBOSOMAL SUBUNIT PROTEIN UL6M"/>
    <property type="match status" value="1"/>
</dbReference>
<evidence type="ECO:0000313" key="11">
    <source>
        <dbReference type="Proteomes" id="UP000315525"/>
    </source>
</evidence>
<dbReference type="PRINTS" id="PR00059">
    <property type="entry name" value="RIBOSOMALL6"/>
</dbReference>
<comment type="function">
    <text evidence="6 8">This protein binds to the 23S rRNA, and is important in its secondary structure. It is located near the subunit interface in the base of the L7/L12 stalk, and near the tRNA binding site of the peptidyltransferase center.</text>
</comment>
<name>A0A523UWW2_UNCT6</name>
<dbReference type="PANTHER" id="PTHR11655">
    <property type="entry name" value="60S/50S RIBOSOMAL PROTEIN L6/L9"/>
    <property type="match status" value="1"/>
</dbReference>
<evidence type="ECO:0000256" key="6">
    <source>
        <dbReference type="HAMAP-Rule" id="MF_01365"/>
    </source>
</evidence>
<evidence type="ECO:0000259" key="9">
    <source>
        <dbReference type="Pfam" id="PF00347"/>
    </source>
</evidence>
<sequence>MSRVGEKPIDIPEGVKVEKAGRTIQASGPKGVLKLDIHPRMQIEIEEKTIRVVRKSDNRFDRSLHGLTRSLVANMMTGVTKGYEKVLEVEGIGYKAKVEGSALNLQLGFSHPIVLAPPEGITFEVESVPRNPDRPSLQCLIRVRGIDKQAVGEIAAKVRSFRKPEPYKGTGIKYRGEYIRRKAGKTGV</sequence>
<dbReference type="AlphaFoldDB" id="A0A523UWW2"/>
<dbReference type="NCBIfam" id="TIGR03654">
    <property type="entry name" value="L6_bact"/>
    <property type="match status" value="1"/>
</dbReference>
<evidence type="ECO:0000256" key="1">
    <source>
        <dbReference type="ARBA" id="ARBA00009356"/>
    </source>
</evidence>
<dbReference type="GO" id="GO:0003735">
    <property type="term" value="F:structural constituent of ribosome"/>
    <property type="evidence" value="ECO:0007669"/>
    <property type="project" value="UniProtKB-UniRule"/>
</dbReference>
<keyword evidence="4 6" id="KW-0689">Ribosomal protein</keyword>
<protein>
    <recommendedName>
        <fullName evidence="6">Large ribosomal subunit protein uL6</fullName>
    </recommendedName>
</protein>
<evidence type="ECO:0000256" key="4">
    <source>
        <dbReference type="ARBA" id="ARBA00022980"/>
    </source>
</evidence>
<dbReference type="SUPFAM" id="SSF56053">
    <property type="entry name" value="Ribosomal protein L6"/>
    <property type="match status" value="2"/>
</dbReference>
<dbReference type="GO" id="GO:0002181">
    <property type="term" value="P:cytoplasmic translation"/>
    <property type="evidence" value="ECO:0007669"/>
    <property type="project" value="TreeGrafter"/>
</dbReference>
<dbReference type="InterPro" id="IPR019906">
    <property type="entry name" value="Ribosomal_uL6_bac-type"/>
</dbReference>
<dbReference type="Proteomes" id="UP000315525">
    <property type="component" value="Unassembled WGS sequence"/>
</dbReference>